<dbReference type="AlphaFoldDB" id="A0A7J6V3M8"/>
<feature type="region of interest" description="Disordered" evidence="1">
    <location>
        <begin position="1"/>
        <end position="75"/>
    </location>
</feature>
<evidence type="ECO:0000313" key="2">
    <source>
        <dbReference type="EMBL" id="KAF5179361.1"/>
    </source>
</evidence>
<gene>
    <name evidence="2" type="ORF">FRX31_031052</name>
</gene>
<keyword evidence="3" id="KW-1185">Reference proteome</keyword>
<feature type="non-terminal residue" evidence="2">
    <location>
        <position position="1"/>
    </location>
</feature>
<comment type="caution">
    <text evidence="2">The sequence shown here is derived from an EMBL/GenBank/DDBJ whole genome shotgun (WGS) entry which is preliminary data.</text>
</comment>
<name>A0A7J6V3M8_THATH</name>
<sequence length="378" mass="42358">TRLPQIFSTNQIQNQPENNTGEPTVDNPICDPLPLHNHNQTPPSPHTDPRPQSNLQPTAIPTYSGLSNRTIPSTQNLSPNAVLNLIRPLNQRHHLSGSKRPVPPSSSSTDHRRVRTIFRSTGTSINNTINIPSPTLLNLNQSLALPNANLQDSLNPIGTALGFLPPLPPQFIIHPQQMDFQDQDRAAIDIGTHVPYIPGVGLTHFDPYAPISEQSSSPQVVPIMVDDNSEDEQIPDDNWYNFAEQLEEEMIAHDAAAPNPNNPNILFPHEFQPINGNRMPYNDRPQGWGRRGNLAFRRIRNQRLREENFDDYGRWQLHQRFTDTTTETSSSTKKKEVNRSTNGRWILPPISNFLKVSLTSSSLVTDSLGQMGDKETGM</sequence>
<evidence type="ECO:0000256" key="1">
    <source>
        <dbReference type="SAM" id="MobiDB-lite"/>
    </source>
</evidence>
<feature type="compositionally biased region" description="Polar residues" evidence="1">
    <location>
        <begin position="50"/>
        <end position="75"/>
    </location>
</feature>
<organism evidence="2 3">
    <name type="scientific">Thalictrum thalictroides</name>
    <name type="common">Rue-anemone</name>
    <name type="synonym">Anemone thalictroides</name>
    <dbReference type="NCBI Taxonomy" id="46969"/>
    <lineage>
        <taxon>Eukaryota</taxon>
        <taxon>Viridiplantae</taxon>
        <taxon>Streptophyta</taxon>
        <taxon>Embryophyta</taxon>
        <taxon>Tracheophyta</taxon>
        <taxon>Spermatophyta</taxon>
        <taxon>Magnoliopsida</taxon>
        <taxon>Ranunculales</taxon>
        <taxon>Ranunculaceae</taxon>
        <taxon>Thalictroideae</taxon>
        <taxon>Thalictrum</taxon>
    </lineage>
</organism>
<feature type="region of interest" description="Disordered" evidence="1">
    <location>
        <begin position="93"/>
        <end position="112"/>
    </location>
</feature>
<dbReference type="EMBL" id="JABWDY010038877">
    <property type="protein sequence ID" value="KAF5179361.1"/>
    <property type="molecule type" value="Genomic_DNA"/>
</dbReference>
<accession>A0A7J6V3M8</accession>
<evidence type="ECO:0000313" key="3">
    <source>
        <dbReference type="Proteomes" id="UP000554482"/>
    </source>
</evidence>
<feature type="compositionally biased region" description="Polar residues" evidence="1">
    <location>
        <begin position="1"/>
        <end position="22"/>
    </location>
</feature>
<reference evidence="2 3" key="1">
    <citation type="submission" date="2020-06" db="EMBL/GenBank/DDBJ databases">
        <title>Transcriptomic and genomic resources for Thalictrum thalictroides and T. hernandezii: Facilitating candidate gene discovery in an emerging model plant lineage.</title>
        <authorList>
            <person name="Arias T."/>
            <person name="Riano-Pachon D.M."/>
            <person name="Di Stilio V.S."/>
        </authorList>
    </citation>
    <scope>NUCLEOTIDE SEQUENCE [LARGE SCALE GENOMIC DNA]</scope>
    <source>
        <strain evidence="3">cv. WT478/WT964</strain>
        <tissue evidence="2">Leaves</tissue>
    </source>
</reference>
<dbReference type="Proteomes" id="UP000554482">
    <property type="component" value="Unassembled WGS sequence"/>
</dbReference>
<proteinExistence type="predicted"/>
<protein>
    <submittedName>
        <fullName evidence="2">Uncharacterized protein</fullName>
    </submittedName>
</protein>